<proteinExistence type="predicted"/>
<comment type="caution">
    <text evidence="1">The sequence shown here is derived from an EMBL/GenBank/DDBJ whole genome shotgun (WGS) entry which is preliminary data.</text>
</comment>
<keyword evidence="2" id="KW-1185">Reference proteome</keyword>
<evidence type="ECO:0000313" key="1">
    <source>
        <dbReference type="EMBL" id="GMN68297.1"/>
    </source>
</evidence>
<organism evidence="1 2">
    <name type="scientific">Ficus carica</name>
    <name type="common">Common fig</name>
    <dbReference type="NCBI Taxonomy" id="3494"/>
    <lineage>
        <taxon>Eukaryota</taxon>
        <taxon>Viridiplantae</taxon>
        <taxon>Streptophyta</taxon>
        <taxon>Embryophyta</taxon>
        <taxon>Tracheophyta</taxon>
        <taxon>Spermatophyta</taxon>
        <taxon>Magnoliopsida</taxon>
        <taxon>eudicotyledons</taxon>
        <taxon>Gunneridae</taxon>
        <taxon>Pentapetalae</taxon>
        <taxon>rosids</taxon>
        <taxon>fabids</taxon>
        <taxon>Rosales</taxon>
        <taxon>Moraceae</taxon>
        <taxon>Ficeae</taxon>
        <taxon>Ficus</taxon>
    </lineage>
</organism>
<gene>
    <name evidence="1" type="ORF">TIFTF001_037356</name>
</gene>
<evidence type="ECO:0000313" key="2">
    <source>
        <dbReference type="Proteomes" id="UP001187192"/>
    </source>
</evidence>
<dbReference type="Proteomes" id="UP001187192">
    <property type="component" value="Unassembled WGS sequence"/>
</dbReference>
<protein>
    <submittedName>
        <fullName evidence="1">Uncharacterized protein</fullName>
    </submittedName>
</protein>
<dbReference type="EMBL" id="BTGU01000589">
    <property type="protein sequence ID" value="GMN68297.1"/>
    <property type="molecule type" value="Genomic_DNA"/>
</dbReference>
<dbReference type="AlphaFoldDB" id="A0AA88E554"/>
<sequence>MESNDCDAAFAPSVDGTNPMERILRHARRSSLLRSSFAVLVTVEALVASPCQNFSISGDRAPSSIFDLVTAESASRFHDAGERVENAESSSRSRDGGELVAISVSSGITTAAEGNVAISPSVRSRDGSEGVIVAIWIQLFSPATWVCGGGPDEFWDLDGLLFGFP</sequence>
<accession>A0AA88E554</accession>
<name>A0AA88E554_FICCA</name>
<reference evidence="1" key="1">
    <citation type="submission" date="2023-07" db="EMBL/GenBank/DDBJ databases">
        <title>draft genome sequence of fig (Ficus carica).</title>
        <authorList>
            <person name="Takahashi T."/>
            <person name="Nishimura K."/>
        </authorList>
    </citation>
    <scope>NUCLEOTIDE SEQUENCE</scope>
</reference>